<reference evidence="2" key="1">
    <citation type="journal article" date="2019" name="Int. J. Syst. Evol. Microbiol.">
        <title>The Global Catalogue of Microorganisms (GCM) 10K type strain sequencing project: providing services to taxonomists for standard genome sequencing and annotation.</title>
        <authorList>
            <consortium name="The Broad Institute Genomics Platform"/>
            <consortium name="The Broad Institute Genome Sequencing Center for Infectious Disease"/>
            <person name="Wu L."/>
            <person name="Ma J."/>
        </authorList>
    </citation>
    <scope>NUCLEOTIDE SEQUENCE [LARGE SCALE GENOMIC DNA]</scope>
    <source>
        <strain evidence="2">ZS-22-S1</strain>
    </source>
</reference>
<dbReference type="Proteomes" id="UP001595859">
    <property type="component" value="Unassembled WGS sequence"/>
</dbReference>
<dbReference type="RefSeq" id="WP_378056988.1">
    <property type="nucleotide sequence ID" value="NZ_JBHSIS010000007.1"/>
</dbReference>
<sequence>MSRHSRKPRRQSRFVLVSQVCLVVLQLCLALTESVDAITRLLGDLW</sequence>
<name>A0ABV9S2H1_9PSEU</name>
<organism evidence="1 2">
    <name type="scientific">Actinophytocola glycyrrhizae</name>
    <dbReference type="NCBI Taxonomy" id="2044873"/>
    <lineage>
        <taxon>Bacteria</taxon>
        <taxon>Bacillati</taxon>
        <taxon>Actinomycetota</taxon>
        <taxon>Actinomycetes</taxon>
        <taxon>Pseudonocardiales</taxon>
        <taxon>Pseudonocardiaceae</taxon>
    </lineage>
</organism>
<evidence type="ECO:0000313" key="1">
    <source>
        <dbReference type="EMBL" id="MFC4855033.1"/>
    </source>
</evidence>
<comment type="caution">
    <text evidence="1">The sequence shown here is derived from an EMBL/GenBank/DDBJ whole genome shotgun (WGS) entry which is preliminary data.</text>
</comment>
<accession>A0ABV9S2H1</accession>
<gene>
    <name evidence="1" type="ORF">ACFPCV_16125</name>
</gene>
<protein>
    <submittedName>
        <fullName evidence="1">Uncharacterized protein</fullName>
    </submittedName>
</protein>
<keyword evidence="2" id="KW-1185">Reference proteome</keyword>
<proteinExistence type="predicted"/>
<dbReference type="EMBL" id="JBHSIS010000007">
    <property type="protein sequence ID" value="MFC4855033.1"/>
    <property type="molecule type" value="Genomic_DNA"/>
</dbReference>
<evidence type="ECO:0000313" key="2">
    <source>
        <dbReference type="Proteomes" id="UP001595859"/>
    </source>
</evidence>